<dbReference type="PANTHER" id="PTHR12890">
    <property type="entry name" value="DREV PROTEIN"/>
    <property type="match status" value="1"/>
</dbReference>
<dbReference type="CDD" id="cd02440">
    <property type="entry name" value="AdoMet_MTases"/>
    <property type="match status" value="1"/>
</dbReference>
<dbReference type="Gene3D" id="3.40.50.150">
    <property type="entry name" value="Vaccinia Virus protein VP39"/>
    <property type="match status" value="1"/>
</dbReference>
<keyword evidence="3" id="KW-1185">Reference proteome</keyword>
<dbReference type="eggNOG" id="KOG3987">
    <property type="taxonomic scope" value="Eukaryota"/>
</dbReference>
<dbReference type="Proteomes" id="UP000018468">
    <property type="component" value="Linkage group LG13"/>
</dbReference>
<dbReference type="Pfam" id="PF05219">
    <property type="entry name" value="DREV"/>
    <property type="match status" value="1"/>
</dbReference>
<dbReference type="SUPFAM" id="SSF53335">
    <property type="entry name" value="S-adenosyl-L-methionine-dependent methyltransferases"/>
    <property type="match status" value="1"/>
</dbReference>
<dbReference type="HOGENOM" id="CLU_056100_0_0_1"/>
<evidence type="ECO:0000313" key="3">
    <source>
        <dbReference type="Proteomes" id="UP000018468"/>
    </source>
</evidence>
<dbReference type="InterPro" id="IPR007884">
    <property type="entry name" value="METL9"/>
</dbReference>
<dbReference type="AlphaFoldDB" id="W5MP20"/>
<dbReference type="Bgee" id="ENSLOCG00000008339">
    <property type="expression patterns" value="Expressed in ovary and 13 other cell types or tissues"/>
</dbReference>
<dbReference type="STRING" id="7918.ENSLOCP00000010129"/>
<accession>W5MP20</accession>
<keyword evidence="1" id="KW-1133">Transmembrane helix</keyword>
<organism evidence="2 3">
    <name type="scientific">Lepisosteus oculatus</name>
    <name type="common">Spotted gar</name>
    <dbReference type="NCBI Taxonomy" id="7918"/>
    <lineage>
        <taxon>Eukaryota</taxon>
        <taxon>Metazoa</taxon>
        <taxon>Chordata</taxon>
        <taxon>Craniata</taxon>
        <taxon>Vertebrata</taxon>
        <taxon>Euteleostomi</taxon>
        <taxon>Actinopterygii</taxon>
        <taxon>Neopterygii</taxon>
        <taxon>Holostei</taxon>
        <taxon>Semionotiformes</taxon>
        <taxon>Lepisosteidae</taxon>
        <taxon>Lepisosteus</taxon>
    </lineage>
</organism>
<dbReference type="InterPro" id="IPR029063">
    <property type="entry name" value="SAM-dependent_MTases_sf"/>
</dbReference>
<sequence>FCLQMRRLLFAVWVLFYFVSLLVIREMWTGRYLRSPLARALLVNMASETGPHGSQEWYRCCPELLGEPLRPAFVQSRLDEDTRAFLSRSEEKSSWLLMQLYHSFMSTLFSPFLSRTSINGFLGRGSMFVFSAEQFRSLLRIPPEWRARRLLDLGAGDGGVTEVMSPHFQEVYATEVSAPMAWQLQRRNYTLLGIDEWQTTGFRYDVISCLNLLDRCDQPLTLLRDVRHALEPATGRLVLAAALPFHPSIEVGGKWERPSEYLKIKGETWEEQVTCLANEVFQEAGFAVEAVTRLPYLCEGDMYNDYYVLDDAVFVLRPLD</sequence>
<dbReference type="EMBL" id="AHAT01013690">
    <property type="status" value="NOT_ANNOTATED_CDS"/>
    <property type="molecule type" value="Genomic_DNA"/>
</dbReference>
<keyword evidence="1" id="KW-0812">Transmembrane</keyword>
<reference evidence="3" key="1">
    <citation type="submission" date="2011-12" db="EMBL/GenBank/DDBJ databases">
        <title>The Draft Genome of Lepisosteus oculatus.</title>
        <authorList>
            <consortium name="The Broad Institute Genome Assembly &amp; Analysis Group"/>
            <consortium name="Computational R&amp;D Group"/>
            <consortium name="and Sequencing Platform"/>
            <person name="Di Palma F."/>
            <person name="Alfoldi J."/>
            <person name="Johnson J."/>
            <person name="Berlin A."/>
            <person name="Gnerre S."/>
            <person name="Jaffe D."/>
            <person name="MacCallum I."/>
            <person name="Young S."/>
            <person name="Walker B.J."/>
            <person name="Lander E.S."/>
            <person name="Lindblad-Toh K."/>
        </authorList>
    </citation>
    <scope>NUCLEOTIDE SEQUENCE [LARGE SCALE GENOMIC DNA]</scope>
</reference>
<reference evidence="2" key="3">
    <citation type="submission" date="2025-09" db="UniProtKB">
        <authorList>
            <consortium name="Ensembl"/>
        </authorList>
    </citation>
    <scope>IDENTIFICATION</scope>
</reference>
<evidence type="ECO:0000313" key="2">
    <source>
        <dbReference type="Ensembl" id="ENSLOCP00000010129.1"/>
    </source>
</evidence>
<dbReference type="GeneTree" id="ENSGT00390000013648"/>
<dbReference type="PANTHER" id="PTHR12890:SF0">
    <property type="entry name" value="PROTEIN-L-HISTIDINE N-PROS-METHYLTRANSFERASE"/>
    <property type="match status" value="1"/>
</dbReference>
<reference evidence="2" key="2">
    <citation type="submission" date="2025-08" db="UniProtKB">
        <authorList>
            <consortium name="Ensembl"/>
        </authorList>
    </citation>
    <scope>IDENTIFICATION</scope>
</reference>
<dbReference type="GO" id="GO:0106370">
    <property type="term" value="F:protein-L-histidine N-pros-methyltransferase activity"/>
    <property type="evidence" value="ECO:0007669"/>
    <property type="project" value="InterPro"/>
</dbReference>
<proteinExistence type="predicted"/>
<protein>
    <submittedName>
        <fullName evidence="2">Methyltransferase 9, His-X-His N1-histidine</fullName>
    </submittedName>
</protein>
<name>W5MP20_LEPOC</name>
<dbReference type="InParanoid" id="W5MP20"/>
<dbReference type="OMA" id="VEIGGKW"/>
<keyword evidence="1" id="KW-0472">Membrane</keyword>
<dbReference type="Ensembl" id="ENSLOCT00000010141.1">
    <property type="protein sequence ID" value="ENSLOCP00000010129.1"/>
    <property type="gene ID" value="ENSLOCG00000008339.1"/>
</dbReference>
<feature type="transmembrane region" description="Helical" evidence="1">
    <location>
        <begin position="6"/>
        <end position="24"/>
    </location>
</feature>
<evidence type="ECO:0000256" key="1">
    <source>
        <dbReference type="SAM" id="Phobius"/>
    </source>
</evidence>
<dbReference type="FunCoup" id="W5MP20">
    <property type="interactions" value="1003"/>
</dbReference>